<sequence>MKRAASAVLTALSLISLATLTACGGDSDSGTNGGAAADKSKATASEEKQATPAEQLKQLMVTKADVSGKNVDETDSEFAFAASQEEVTVKKPVCAPLAYAMNQLPLGEPQADLTRVVNGGPNQAFTYVTLTTYGSGRAESTMADLSKAVDACGGGFTAEANGNTSAYDSVTAEKPVAEAGDESLAFGSTLTFRGVSHTVHTQAVRSGDVLGVYFSVDGMALANSRPSDAKLPAAVVQAQNAKLG</sequence>
<feature type="signal peptide" evidence="2">
    <location>
        <begin position="1"/>
        <end position="24"/>
    </location>
</feature>
<dbReference type="PROSITE" id="PS51257">
    <property type="entry name" value="PROKAR_LIPOPROTEIN"/>
    <property type="match status" value="1"/>
</dbReference>
<proteinExistence type="predicted"/>
<keyword evidence="2" id="KW-0732">Signal</keyword>
<gene>
    <name evidence="3" type="ORF">OIE73_22530</name>
</gene>
<keyword evidence="4" id="KW-1185">Reference proteome</keyword>
<dbReference type="RefSeq" id="WP_326754178.1">
    <property type="nucleotide sequence ID" value="NZ_CP109134.1"/>
</dbReference>
<protein>
    <recommendedName>
        <fullName evidence="5">Lipoprotein</fullName>
    </recommendedName>
</protein>
<accession>A0ABZ1GU17</accession>
<evidence type="ECO:0000256" key="2">
    <source>
        <dbReference type="SAM" id="SignalP"/>
    </source>
</evidence>
<evidence type="ECO:0000313" key="4">
    <source>
        <dbReference type="Proteomes" id="UP001335325"/>
    </source>
</evidence>
<organism evidence="3 4">
    <name type="scientific">Streptomyces hirsutus</name>
    <dbReference type="NCBI Taxonomy" id="35620"/>
    <lineage>
        <taxon>Bacteria</taxon>
        <taxon>Bacillati</taxon>
        <taxon>Actinomycetota</taxon>
        <taxon>Actinomycetes</taxon>
        <taxon>Kitasatosporales</taxon>
        <taxon>Streptomycetaceae</taxon>
        <taxon>Streptomyces</taxon>
    </lineage>
</organism>
<feature type="compositionally biased region" description="Basic and acidic residues" evidence="1">
    <location>
        <begin position="38"/>
        <end position="49"/>
    </location>
</feature>
<evidence type="ECO:0000256" key="1">
    <source>
        <dbReference type="SAM" id="MobiDB-lite"/>
    </source>
</evidence>
<reference evidence="3 4" key="1">
    <citation type="submission" date="2022-10" db="EMBL/GenBank/DDBJ databases">
        <title>The complete genomes of actinobacterial strains from the NBC collection.</title>
        <authorList>
            <person name="Joergensen T.S."/>
            <person name="Alvarez Arevalo M."/>
            <person name="Sterndorff E.B."/>
            <person name="Faurdal D."/>
            <person name="Vuksanovic O."/>
            <person name="Mourched A.-S."/>
            <person name="Charusanti P."/>
            <person name="Shaw S."/>
            <person name="Blin K."/>
            <person name="Weber T."/>
        </authorList>
    </citation>
    <scope>NUCLEOTIDE SEQUENCE [LARGE SCALE GENOMIC DNA]</scope>
    <source>
        <strain evidence="3 4">NBC 01753</strain>
    </source>
</reference>
<feature type="region of interest" description="Disordered" evidence="1">
    <location>
        <begin position="27"/>
        <end position="52"/>
    </location>
</feature>
<dbReference type="Proteomes" id="UP001335325">
    <property type="component" value="Chromosome"/>
</dbReference>
<dbReference type="EMBL" id="CP109134">
    <property type="protein sequence ID" value="WSD08228.1"/>
    <property type="molecule type" value="Genomic_DNA"/>
</dbReference>
<evidence type="ECO:0000313" key="3">
    <source>
        <dbReference type="EMBL" id="WSD08228.1"/>
    </source>
</evidence>
<name>A0ABZ1GU17_9ACTN</name>
<feature type="chain" id="PRO_5046921011" description="Lipoprotein" evidence="2">
    <location>
        <begin position="25"/>
        <end position="244"/>
    </location>
</feature>
<evidence type="ECO:0008006" key="5">
    <source>
        <dbReference type="Google" id="ProtNLM"/>
    </source>
</evidence>
<dbReference type="GeneID" id="91545406"/>